<accession>A0A8J4VJ47</accession>
<organism evidence="1 2">
    <name type="scientific">Castanea mollissima</name>
    <name type="common">Chinese chestnut</name>
    <dbReference type="NCBI Taxonomy" id="60419"/>
    <lineage>
        <taxon>Eukaryota</taxon>
        <taxon>Viridiplantae</taxon>
        <taxon>Streptophyta</taxon>
        <taxon>Embryophyta</taxon>
        <taxon>Tracheophyta</taxon>
        <taxon>Spermatophyta</taxon>
        <taxon>Magnoliopsida</taxon>
        <taxon>eudicotyledons</taxon>
        <taxon>Gunneridae</taxon>
        <taxon>Pentapetalae</taxon>
        <taxon>rosids</taxon>
        <taxon>fabids</taxon>
        <taxon>Fagales</taxon>
        <taxon>Fagaceae</taxon>
        <taxon>Castanea</taxon>
    </lineage>
</organism>
<reference evidence="1" key="1">
    <citation type="submission" date="2020-03" db="EMBL/GenBank/DDBJ databases">
        <title>Castanea mollissima Vanexum genome sequencing.</title>
        <authorList>
            <person name="Staton M."/>
        </authorList>
    </citation>
    <scope>NUCLEOTIDE SEQUENCE</scope>
    <source>
        <tissue evidence="1">Leaf</tissue>
    </source>
</reference>
<dbReference type="EMBL" id="JRKL02005046">
    <property type="protein sequence ID" value="KAF3951239.1"/>
    <property type="molecule type" value="Genomic_DNA"/>
</dbReference>
<protein>
    <submittedName>
        <fullName evidence="1">Uncharacterized protein</fullName>
    </submittedName>
</protein>
<sequence length="69" mass="7962">MVTPDWVYDWPMSSSFQVGLLQHKLVDKLINNMRERERELELTEQSHVRLIKVGPLGISNSQSPDITPT</sequence>
<gene>
    <name evidence="1" type="ORF">CMV_023092</name>
</gene>
<name>A0A8J4VJ47_9ROSI</name>
<comment type="caution">
    <text evidence="1">The sequence shown here is derived from an EMBL/GenBank/DDBJ whole genome shotgun (WGS) entry which is preliminary data.</text>
</comment>
<dbReference type="AlphaFoldDB" id="A0A8J4VJ47"/>
<keyword evidence="2" id="KW-1185">Reference proteome</keyword>
<evidence type="ECO:0000313" key="2">
    <source>
        <dbReference type="Proteomes" id="UP000737018"/>
    </source>
</evidence>
<evidence type="ECO:0000313" key="1">
    <source>
        <dbReference type="EMBL" id="KAF3951239.1"/>
    </source>
</evidence>
<proteinExistence type="predicted"/>
<dbReference type="Proteomes" id="UP000737018">
    <property type="component" value="Unassembled WGS sequence"/>
</dbReference>